<reference evidence="1" key="1">
    <citation type="submission" date="2016-03" db="EMBL/GenBank/DDBJ databases">
        <authorList>
            <person name="Ploux O."/>
        </authorList>
    </citation>
    <scope>NUCLEOTIDE SEQUENCE</scope>
    <source>
        <strain evidence="1">UC10</strain>
    </source>
</reference>
<proteinExistence type="predicted"/>
<protein>
    <recommendedName>
        <fullName evidence="2">DUF3800 domain-containing protein</fullName>
    </recommendedName>
</protein>
<name>A0A1Y5PTS9_9MYCO</name>
<sequence>MPAVELFVDESCRTDYLLCAAVVPVADIASARRMMRELKPKNRDRLHMKDESRHRDQILSRFVSAPPIEQAHIFVGSLRGTRRTQRQVRTQCLAALGTYAADNGVTRILLESCSQDKQDRAAVVGALAAKAAADRVRVMIDRPTAHELLWAADLVAWAYGAGGPARNAISPLVTVHNLH</sequence>
<accession>A0A1Y5PTS9</accession>
<dbReference type="EMBL" id="FLQS01000082">
    <property type="protein sequence ID" value="SBS79611.1"/>
    <property type="molecule type" value="Genomic_DNA"/>
</dbReference>
<gene>
    <name evidence="1" type="ORF">MHPYR_830007</name>
</gene>
<evidence type="ECO:0000313" key="1">
    <source>
        <dbReference type="EMBL" id="SBS79611.1"/>
    </source>
</evidence>
<organism evidence="1">
    <name type="scientific">uncultured Mycobacterium sp</name>
    <dbReference type="NCBI Taxonomy" id="171292"/>
    <lineage>
        <taxon>Bacteria</taxon>
        <taxon>Bacillati</taxon>
        <taxon>Actinomycetota</taxon>
        <taxon>Actinomycetes</taxon>
        <taxon>Mycobacteriales</taxon>
        <taxon>Mycobacteriaceae</taxon>
        <taxon>Mycobacterium</taxon>
        <taxon>environmental samples</taxon>
    </lineage>
</organism>
<dbReference type="AlphaFoldDB" id="A0A1Y5PTS9"/>
<evidence type="ECO:0008006" key="2">
    <source>
        <dbReference type="Google" id="ProtNLM"/>
    </source>
</evidence>